<dbReference type="InterPro" id="IPR043143">
    <property type="entry name" value="Mal/L-sulf/L-lact_DH-like_NADP"/>
</dbReference>
<keyword evidence="4" id="KW-1185">Reference proteome</keyword>
<dbReference type="PANTHER" id="PTHR11091:SF0">
    <property type="entry name" value="MALATE DEHYDROGENASE"/>
    <property type="match status" value="1"/>
</dbReference>
<keyword evidence="2" id="KW-0560">Oxidoreductase</keyword>
<evidence type="ECO:0000313" key="3">
    <source>
        <dbReference type="EMBL" id="KAA9085443.1"/>
    </source>
</evidence>
<gene>
    <name evidence="3" type="ORF">F6B42_13365</name>
</gene>
<dbReference type="EMBL" id="VYRZ01000003">
    <property type="protein sequence ID" value="KAA9085443.1"/>
    <property type="molecule type" value="Genomic_DNA"/>
</dbReference>
<sequence>MSSVTLPAEHLRGATAAIFVSAGLTREDADAVSHHLVGADEAGVPSHGILLVPMYIDRLLAGSVSAGGPSTVVSDSGAVAVIDANHVFGQLSAAAAMDLAIAKARTHGVGVVTVRHAFHFGRASVYADAAAGEGMIGVAACNTRPMMPAVGGAEPVVGNNPIAIAVPGDGAHGFTLDMALSEVALGKIRLADARGESIPDHWATDDAGRATTDPAAAISGMLLPMGGAKGFGLALVVEALTGVLSGGAVGREVTGLYADPSVANDSAQFFLALDVSRFVEPTQFADGLRRLVEPVLESRARPDANPIRLPGHGARRRAERAETDGVVVSTAVLAALTDAAERVGADLVPWMPEAVR</sequence>
<accession>A0A5J5IP85</accession>
<dbReference type="Pfam" id="PF02615">
    <property type="entry name" value="Ldh_2"/>
    <property type="match status" value="1"/>
</dbReference>
<dbReference type="GO" id="GO:0016491">
    <property type="term" value="F:oxidoreductase activity"/>
    <property type="evidence" value="ECO:0007669"/>
    <property type="project" value="UniProtKB-KW"/>
</dbReference>
<dbReference type="RefSeq" id="WP_150420165.1">
    <property type="nucleotide sequence ID" value="NZ_VYRZ01000003.1"/>
</dbReference>
<dbReference type="OrthoDB" id="924592at2"/>
<dbReference type="InterPro" id="IPR003767">
    <property type="entry name" value="Malate/L-lactate_DH-like"/>
</dbReference>
<comment type="caution">
    <text evidence="3">The sequence shown here is derived from an EMBL/GenBank/DDBJ whole genome shotgun (WGS) entry which is preliminary data.</text>
</comment>
<evidence type="ECO:0000256" key="1">
    <source>
        <dbReference type="ARBA" id="ARBA00006056"/>
    </source>
</evidence>
<proteinExistence type="inferred from homology"/>
<dbReference type="Gene3D" id="3.30.1370.60">
    <property type="entry name" value="Hypothetical oxidoreductase yiak, domain 2"/>
    <property type="match status" value="1"/>
</dbReference>
<dbReference type="InterPro" id="IPR043144">
    <property type="entry name" value="Mal/L-sulf/L-lact_DH-like_ah"/>
</dbReference>
<organism evidence="3 4">
    <name type="scientific">Microbacterium radiodurans</name>
    <dbReference type="NCBI Taxonomy" id="661398"/>
    <lineage>
        <taxon>Bacteria</taxon>
        <taxon>Bacillati</taxon>
        <taxon>Actinomycetota</taxon>
        <taxon>Actinomycetes</taxon>
        <taxon>Micrococcales</taxon>
        <taxon>Microbacteriaceae</taxon>
        <taxon>Microbacterium</taxon>
    </lineage>
</organism>
<evidence type="ECO:0000313" key="4">
    <source>
        <dbReference type="Proteomes" id="UP000327039"/>
    </source>
</evidence>
<evidence type="ECO:0000256" key="2">
    <source>
        <dbReference type="ARBA" id="ARBA00023002"/>
    </source>
</evidence>
<dbReference type="SUPFAM" id="SSF89733">
    <property type="entry name" value="L-sulfolactate dehydrogenase-like"/>
    <property type="match status" value="1"/>
</dbReference>
<dbReference type="InterPro" id="IPR036111">
    <property type="entry name" value="Mal/L-sulfo/L-lacto_DH-like_sf"/>
</dbReference>
<dbReference type="PANTHER" id="PTHR11091">
    <property type="entry name" value="OXIDOREDUCTASE-RELATED"/>
    <property type="match status" value="1"/>
</dbReference>
<name>A0A5J5IP85_9MICO</name>
<reference evidence="4" key="1">
    <citation type="submission" date="2019-09" db="EMBL/GenBank/DDBJ databases">
        <title>Mumia zhuanghuii sp. nov. isolated from the intestinal contents of plateau pika (Ochotona curzoniae) in the Qinghai-Tibet plateau of China.</title>
        <authorList>
            <person name="Tian Z."/>
        </authorList>
    </citation>
    <scope>NUCLEOTIDE SEQUENCE [LARGE SCALE GENOMIC DNA]</scope>
    <source>
        <strain evidence="4">DSM 25564</strain>
    </source>
</reference>
<dbReference type="Proteomes" id="UP000327039">
    <property type="component" value="Unassembled WGS sequence"/>
</dbReference>
<comment type="similarity">
    <text evidence="1">Belongs to the LDH2/MDH2 oxidoreductase family.</text>
</comment>
<dbReference type="AlphaFoldDB" id="A0A5J5IP85"/>
<dbReference type="Gene3D" id="1.10.1530.10">
    <property type="match status" value="1"/>
</dbReference>
<protein>
    <submittedName>
        <fullName evidence="3">Ldh family oxidoreductase</fullName>
    </submittedName>
</protein>